<evidence type="ECO:0000256" key="1">
    <source>
        <dbReference type="SAM" id="Phobius"/>
    </source>
</evidence>
<keyword evidence="1" id="KW-0812">Transmembrane</keyword>
<reference evidence="3" key="1">
    <citation type="submission" date="2022-11" db="UniProtKB">
        <authorList>
            <consortium name="WormBaseParasite"/>
        </authorList>
    </citation>
    <scope>IDENTIFICATION</scope>
</reference>
<keyword evidence="2" id="KW-1185">Reference proteome</keyword>
<name>A0A914GPJ4_GLORO</name>
<evidence type="ECO:0000313" key="3">
    <source>
        <dbReference type="WBParaSite" id="Gr19_v10_g10154.t1"/>
    </source>
</evidence>
<feature type="transmembrane region" description="Helical" evidence="1">
    <location>
        <begin position="55"/>
        <end position="78"/>
    </location>
</feature>
<protein>
    <submittedName>
        <fullName evidence="3">Uncharacterized protein</fullName>
    </submittedName>
</protein>
<organism evidence="2 3">
    <name type="scientific">Globodera rostochiensis</name>
    <name type="common">Golden nematode worm</name>
    <name type="synonym">Heterodera rostochiensis</name>
    <dbReference type="NCBI Taxonomy" id="31243"/>
    <lineage>
        <taxon>Eukaryota</taxon>
        <taxon>Metazoa</taxon>
        <taxon>Ecdysozoa</taxon>
        <taxon>Nematoda</taxon>
        <taxon>Chromadorea</taxon>
        <taxon>Rhabditida</taxon>
        <taxon>Tylenchina</taxon>
        <taxon>Tylenchomorpha</taxon>
        <taxon>Tylenchoidea</taxon>
        <taxon>Heteroderidae</taxon>
        <taxon>Heteroderinae</taxon>
        <taxon>Globodera</taxon>
    </lineage>
</organism>
<keyword evidence="1" id="KW-0472">Membrane</keyword>
<dbReference type="Proteomes" id="UP000887572">
    <property type="component" value="Unplaced"/>
</dbReference>
<proteinExistence type="predicted"/>
<dbReference type="AlphaFoldDB" id="A0A914GPJ4"/>
<keyword evidence="1" id="KW-1133">Transmembrane helix</keyword>
<evidence type="ECO:0000313" key="2">
    <source>
        <dbReference type="Proteomes" id="UP000887572"/>
    </source>
</evidence>
<dbReference type="WBParaSite" id="Gr19_v10_g10154.t1">
    <property type="protein sequence ID" value="Gr19_v10_g10154.t1"/>
    <property type="gene ID" value="Gr19_v10_g10154"/>
</dbReference>
<accession>A0A914GPJ4</accession>
<sequence>MDGSISLMAFESLALRMSEWLRLKLSKNCAVPMDYDKLKKFGLRYCNINRTGPHIAMSVLAFVLIGVATQGEYIRIYWEGKMAKWRKKEDKSIVALTN</sequence>